<reference evidence="5" key="1">
    <citation type="submission" date="2020-11" db="EMBL/GenBank/DDBJ databases">
        <authorList>
            <person name="Tran Van P."/>
        </authorList>
    </citation>
    <scope>NUCLEOTIDE SEQUENCE</scope>
</reference>
<dbReference type="Proteomes" id="UP000678499">
    <property type="component" value="Unassembled WGS sequence"/>
</dbReference>
<evidence type="ECO:0000313" key="6">
    <source>
        <dbReference type="Proteomes" id="UP000678499"/>
    </source>
</evidence>
<dbReference type="AlphaFoldDB" id="A0A7R9G8G3"/>
<dbReference type="OrthoDB" id="191080at2759"/>
<dbReference type="EMBL" id="CAJPEX010000095">
    <property type="protein sequence ID" value="CAG0913259.1"/>
    <property type="molecule type" value="Genomic_DNA"/>
</dbReference>
<dbReference type="PANTHER" id="PTHR10640:SF7">
    <property type="entry name" value="METHYLTHIORIBULOSE-1-PHOSPHATE DEHYDRATASE"/>
    <property type="match status" value="1"/>
</dbReference>
<dbReference type="Pfam" id="PF00596">
    <property type="entry name" value="Aldolase_II"/>
    <property type="match status" value="1"/>
</dbReference>
<feature type="chain" id="PRO_5036403214" description="Class II aldolase/adducin N-terminal domain-containing protein" evidence="3">
    <location>
        <begin position="20"/>
        <end position="270"/>
    </location>
</feature>
<feature type="region of interest" description="Disordered" evidence="2">
    <location>
        <begin position="138"/>
        <end position="177"/>
    </location>
</feature>
<dbReference type="PANTHER" id="PTHR10640">
    <property type="entry name" value="METHYLTHIORIBULOSE-1-PHOSPHATE DEHYDRATASE"/>
    <property type="match status" value="1"/>
</dbReference>
<dbReference type="GO" id="GO:0019509">
    <property type="term" value="P:L-methionine salvage from methylthioadenosine"/>
    <property type="evidence" value="ECO:0007669"/>
    <property type="project" value="TreeGrafter"/>
</dbReference>
<feature type="domain" description="Class II aldolase/adducin N-terminal" evidence="4">
    <location>
        <begin position="17"/>
        <end position="73"/>
    </location>
</feature>
<name>A0A7R9G8G3_9CRUS</name>
<evidence type="ECO:0000256" key="3">
    <source>
        <dbReference type="SAM" id="SignalP"/>
    </source>
</evidence>
<feature type="compositionally biased region" description="Polar residues" evidence="2">
    <location>
        <begin position="153"/>
        <end position="170"/>
    </location>
</feature>
<sequence length="270" mass="29864">MTFHLHLVTFSSLLSLSRDEIFIAPSGVHKERVKPEDLFVVSASSNTILSSPPAEKGLKMSECTPLFMAAYELYFFLFENCDFVSHKKLFDFFRKSTYSMYVYASYAFLYLVRRGKDDLKQQIPEMLASCEGETLRADTKPSAAINSSDDEASQATAKQEEASTPSTGETPQVEPSGINAELRPEESQPLGSIFFTNCTFSSGTYVFKIQKALHELVPKRNGTHPGTGYKWFLQHFVSVDGGRAAGKWAGGTREGPMVCLGTDSNEWAAG</sequence>
<dbReference type="GO" id="GO:0046570">
    <property type="term" value="F:methylthioribulose 1-phosphate dehydratase activity"/>
    <property type="evidence" value="ECO:0007669"/>
    <property type="project" value="TreeGrafter"/>
</dbReference>
<organism evidence="5">
    <name type="scientific">Notodromas monacha</name>
    <dbReference type="NCBI Taxonomy" id="399045"/>
    <lineage>
        <taxon>Eukaryota</taxon>
        <taxon>Metazoa</taxon>
        <taxon>Ecdysozoa</taxon>
        <taxon>Arthropoda</taxon>
        <taxon>Crustacea</taxon>
        <taxon>Oligostraca</taxon>
        <taxon>Ostracoda</taxon>
        <taxon>Podocopa</taxon>
        <taxon>Podocopida</taxon>
        <taxon>Cypridocopina</taxon>
        <taxon>Cypridoidea</taxon>
        <taxon>Cyprididae</taxon>
        <taxon>Notodromas</taxon>
    </lineage>
</organism>
<proteinExistence type="inferred from homology"/>
<accession>A0A7R9G8G3</accession>
<comment type="similarity">
    <text evidence="1">Belongs to the aldolase class II family. Adducin subfamily.</text>
</comment>
<feature type="signal peptide" evidence="3">
    <location>
        <begin position="1"/>
        <end position="19"/>
    </location>
</feature>
<protein>
    <recommendedName>
        <fullName evidence="4">Class II aldolase/adducin N-terminal domain-containing protein</fullName>
    </recommendedName>
</protein>
<dbReference type="GO" id="GO:0005737">
    <property type="term" value="C:cytoplasm"/>
    <property type="evidence" value="ECO:0007669"/>
    <property type="project" value="TreeGrafter"/>
</dbReference>
<keyword evidence="3" id="KW-0732">Signal</keyword>
<dbReference type="InterPro" id="IPR001303">
    <property type="entry name" value="Aldolase_II/adducin_N"/>
</dbReference>
<dbReference type="Gene3D" id="3.40.225.10">
    <property type="entry name" value="Class II aldolase/adducin N-terminal domain"/>
    <property type="match status" value="1"/>
</dbReference>
<gene>
    <name evidence="5" type="ORF">NMOB1V02_LOCUS1010</name>
</gene>
<evidence type="ECO:0000256" key="2">
    <source>
        <dbReference type="SAM" id="MobiDB-lite"/>
    </source>
</evidence>
<dbReference type="EMBL" id="OA882132">
    <property type="protein sequence ID" value="CAD7273107.1"/>
    <property type="molecule type" value="Genomic_DNA"/>
</dbReference>
<evidence type="ECO:0000259" key="4">
    <source>
        <dbReference type="Pfam" id="PF00596"/>
    </source>
</evidence>
<evidence type="ECO:0000256" key="1">
    <source>
        <dbReference type="ARBA" id="ARBA00006274"/>
    </source>
</evidence>
<evidence type="ECO:0000313" key="5">
    <source>
        <dbReference type="EMBL" id="CAD7273107.1"/>
    </source>
</evidence>
<dbReference type="SUPFAM" id="SSF53639">
    <property type="entry name" value="AraD/HMP-PK domain-like"/>
    <property type="match status" value="1"/>
</dbReference>
<dbReference type="InterPro" id="IPR036409">
    <property type="entry name" value="Aldolase_II/adducin_N_sf"/>
</dbReference>
<keyword evidence="6" id="KW-1185">Reference proteome</keyword>